<feature type="transmembrane region" description="Helical" evidence="6">
    <location>
        <begin position="110"/>
        <end position="128"/>
    </location>
</feature>
<feature type="transmembrane region" description="Helical" evidence="6">
    <location>
        <begin position="86"/>
        <end position="104"/>
    </location>
</feature>
<dbReference type="SUPFAM" id="SSF103473">
    <property type="entry name" value="MFS general substrate transporter"/>
    <property type="match status" value="1"/>
</dbReference>
<evidence type="ECO:0000259" key="7">
    <source>
        <dbReference type="PROSITE" id="PS50850"/>
    </source>
</evidence>
<comment type="subcellular location">
    <subcellularLocation>
        <location evidence="1">Cell membrane</location>
        <topology evidence="1">Multi-pass membrane protein</topology>
    </subcellularLocation>
</comment>
<dbReference type="InterPro" id="IPR011701">
    <property type="entry name" value="MFS"/>
</dbReference>
<feature type="transmembrane region" description="Helical" evidence="6">
    <location>
        <begin position="353"/>
        <end position="373"/>
    </location>
</feature>
<dbReference type="PROSITE" id="PS50850">
    <property type="entry name" value="MFS"/>
    <property type="match status" value="1"/>
</dbReference>
<keyword evidence="9" id="KW-1185">Reference proteome</keyword>
<dbReference type="InterPro" id="IPR052952">
    <property type="entry name" value="MFS-Transporter"/>
</dbReference>
<dbReference type="PANTHER" id="PTHR23527">
    <property type="entry name" value="BLL3282 PROTEIN"/>
    <property type="match status" value="1"/>
</dbReference>
<gene>
    <name evidence="8" type="ORF">QY95_04014</name>
</gene>
<evidence type="ECO:0000313" key="8">
    <source>
        <dbReference type="EMBL" id="KKB34272.1"/>
    </source>
</evidence>
<evidence type="ECO:0000256" key="2">
    <source>
        <dbReference type="ARBA" id="ARBA00022448"/>
    </source>
</evidence>
<proteinExistence type="predicted"/>
<dbReference type="STRING" id="1221996.QY95_04014"/>
<accession>A0A0F5HKZ6</accession>
<evidence type="ECO:0000256" key="5">
    <source>
        <dbReference type="ARBA" id="ARBA00023136"/>
    </source>
</evidence>
<keyword evidence="4 6" id="KW-1133">Transmembrane helix</keyword>
<dbReference type="GO" id="GO:0022857">
    <property type="term" value="F:transmembrane transporter activity"/>
    <property type="evidence" value="ECO:0007669"/>
    <property type="project" value="InterPro"/>
</dbReference>
<name>A0A0F5HN66_BACTR</name>
<feature type="domain" description="Major facilitator superfamily (MFS) profile" evidence="7">
    <location>
        <begin position="20"/>
        <end position="410"/>
    </location>
</feature>
<evidence type="ECO:0000256" key="6">
    <source>
        <dbReference type="SAM" id="Phobius"/>
    </source>
</evidence>
<dbReference type="EMBL" id="JWIR02000087">
    <property type="protein sequence ID" value="KKB34272.1"/>
    <property type="molecule type" value="Genomic_DNA"/>
</dbReference>
<dbReference type="InterPro" id="IPR020846">
    <property type="entry name" value="MFS_dom"/>
</dbReference>
<evidence type="ECO:0000256" key="1">
    <source>
        <dbReference type="ARBA" id="ARBA00004651"/>
    </source>
</evidence>
<dbReference type="Proteomes" id="UP000031563">
    <property type="component" value="Unassembled WGS sequence"/>
</dbReference>
<dbReference type="GO" id="GO:0005886">
    <property type="term" value="C:plasma membrane"/>
    <property type="evidence" value="ECO:0007669"/>
    <property type="project" value="UniProtKB-SubCell"/>
</dbReference>
<dbReference type="PANTHER" id="PTHR23527:SF1">
    <property type="entry name" value="BLL3282 PROTEIN"/>
    <property type="match status" value="1"/>
</dbReference>
<dbReference type="RefSeq" id="WP_039234534.1">
    <property type="nucleotide sequence ID" value="NZ_JWIQ02000134.1"/>
</dbReference>
<sequence length="415" mass="44889">MAKNLALKHHHVLFSEPWRMLYALLMAQLLVSFIGRSVGPLGVLIGTDLSLSKSQIGMLPAALFLGQALASVPAGFLTDRFGSRRLLLWAAFCLGIGFAFMTMLGELWAVLLLVAVGGIGYGAMHPITNRGIIYWFSTKQRGTAMGIKQMGVTAGSALAGLILLPLGAEYGWRPVLFIACLLLLVSGVVSYFIYRDPPKQRTSAQSGGLLAFYKSMFQMMKNKALMLVSFSALGLNGSQMCLNTYLVLFAYEKLGISLFLSGILLVISEVSGTAGRIAWGMISDFVFHGNRIIILLIITVLTAMSSLIMAITSEATFWGMVPLVIVFGFSLAGFNGIWMNLASEIVPPEQSGISSGVSITFGSIGVMLIPPFFGLMIDQTGSFSSGWLLITGLMMIVFLLLSYLIVWSKKTLNKQ</sequence>
<dbReference type="Pfam" id="PF07690">
    <property type="entry name" value="MFS_1"/>
    <property type="match status" value="1"/>
</dbReference>
<dbReference type="CDD" id="cd17475">
    <property type="entry name" value="MFS_MT3072_like"/>
    <property type="match status" value="1"/>
</dbReference>
<feature type="transmembrane region" description="Helical" evidence="6">
    <location>
        <begin position="254"/>
        <end position="279"/>
    </location>
</feature>
<keyword evidence="5 6" id="KW-0472">Membrane</keyword>
<keyword evidence="2" id="KW-0813">Transport</keyword>
<organism evidence="8 9">
    <name type="scientific">Bacillus thermotolerans</name>
    <name type="common">Quasibacillus thermotolerans</name>
    <dbReference type="NCBI Taxonomy" id="1221996"/>
    <lineage>
        <taxon>Bacteria</taxon>
        <taxon>Bacillati</taxon>
        <taxon>Bacillota</taxon>
        <taxon>Bacilli</taxon>
        <taxon>Bacillales</taxon>
        <taxon>Bacillaceae</taxon>
        <taxon>Bacillus</taxon>
    </lineage>
</organism>
<dbReference type="AlphaFoldDB" id="A0A0F5HN66"/>
<evidence type="ECO:0000313" key="9">
    <source>
        <dbReference type="Proteomes" id="UP000031563"/>
    </source>
</evidence>
<feature type="transmembrane region" description="Helical" evidence="6">
    <location>
        <begin position="385"/>
        <end position="406"/>
    </location>
</feature>
<keyword evidence="8" id="KW-0762">Sugar transport</keyword>
<accession>A0A0F5HN66</accession>
<comment type="caution">
    <text evidence="8">The sequence shown here is derived from an EMBL/GenBank/DDBJ whole genome shotgun (WGS) entry which is preliminary data.</text>
</comment>
<reference evidence="8" key="1">
    <citation type="submission" date="2015-02" db="EMBL/GenBank/DDBJ databases">
        <title>Genome Assembly of Bacillaceae bacterium MTCC 8252.</title>
        <authorList>
            <person name="Verma A."/>
            <person name="Khatri I."/>
            <person name="Mual P."/>
            <person name="Subramanian S."/>
            <person name="Krishnamurthi S."/>
        </authorList>
    </citation>
    <scope>NUCLEOTIDE SEQUENCE [LARGE SCALE GENOMIC DNA]</scope>
    <source>
        <strain evidence="8">MTCC 8252</strain>
    </source>
</reference>
<dbReference type="InterPro" id="IPR036259">
    <property type="entry name" value="MFS_trans_sf"/>
</dbReference>
<evidence type="ECO:0000256" key="4">
    <source>
        <dbReference type="ARBA" id="ARBA00022989"/>
    </source>
</evidence>
<keyword evidence="3 6" id="KW-0812">Transmembrane</keyword>
<feature type="transmembrane region" description="Helical" evidence="6">
    <location>
        <begin position="224"/>
        <end position="248"/>
    </location>
</feature>
<feature type="transmembrane region" description="Helical" evidence="6">
    <location>
        <begin position="291"/>
        <end position="311"/>
    </location>
</feature>
<feature type="transmembrane region" description="Helical" evidence="6">
    <location>
        <begin position="149"/>
        <end position="168"/>
    </location>
</feature>
<dbReference type="Gene3D" id="1.20.1250.20">
    <property type="entry name" value="MFS general substrate transporter like domains"/>
    <property type="match status" value="2"/>
</dbReference>
<feature type="transmembrane region" description="Helical" evidence="6">
    <location>
        <begin position="317"/>
        <end position="341"/>
    </location>
</feature>
<evidence type="ECO:0000256" key="3">
    <source>
        <dbReference type="ARBA" id="ARBA00022692"/>
    </source>
</evidence>
<feature type="transmembrane region" description="Helical" evidence="6">
    <location>
        <begin position="57"/>
        <end position="77"/>
    </location>
</feature>
<feature type="transmembrane region" description="Helical" evidence="6">
    <location>
        <begin position="174"/>
        <end position="194"/>
    </location>
</feature>
<dbReference type="OrthoDB" id="9794076at2"/>
<feature type="transmembrane region" description="Helical" evidence="6">
    <location>
        <begin position="21"/>
        <end position="45"/>
    </location>
</feature>
<protein>
    <submittedName>
        <fullName evidence="8">Sugar transporter family protein</fullName>
    </submittedName>
</protein>